<dbReference type="Gene3D" id="2.60.40.10">
    <property type="entry name" value="Immunoglobulins"/>
    <property type="match status" value="1"/>
</dbReference>
<accession>A0ABV0N2B4</accession>
<dbReference type="PANTHER" id="PTHR45889">
    <property type="entry name" value="IG-LIKE DOMAIN-CONTAINING PROTEIN"/>
    <property type="match status" value="1"/>
</dbReference>
<gene>
    <name evidence="1" type="ORF">GOODEAATRI_017438</name>
</gene>
<evidence type="ECO:0008006" key="3">
    <source>
        <dbReference type="Google" id="ProtNLM"/>
    </source>
</evidence>
<reference evidence="1 2" key="1">
    <citation type="submission" date="2021-06" db="EMBL/GenBank/DDBJ databases">
        <authorList>
            <person name="Palmer J.M."/>
        </authorList>
    </citation>
    <scope>NUCLEOTIDE SEQUENCE [LARGE SCALE GENOMIC DNA]</scope>
    <source>
        <strain evidence="1 2">GA_2019</strain>
        <tissue evidence="1">Muscle</tissue>
    </source>
</reference>
<keyword evidence="2" id="KW-1185">Reference proteome</keyword>
<name>A0ABV0N2B4_9TELE</name>
<evidence type="ECO:0000313" key="2">
    <source>
        <dbReference type="Proteomes" id="UP001476798"/>
    </source>
</evidence>
<dbReference type="PANTHER" id="PTHR45889:SF2">
    <property type="entry name" value="CELL ADHESION MOLECULE 1"/>
    <property type="match status" value="1"/>
</dbReference>
<proteinExistence type="predicted"/>
<sequence>MEPLPRVQSPELCCRDLGTRQSSMPCEMPVWVGTVPNGCSSLQDTLLGPQGGVYRLWLLHSRGAAETVTVDSQNLATDNVSVIEGETATISCRVRDNDDSVIQLLNPNRQTIYFRDLRRKCSCPRHKAIRNSCSYKMHSHAPFYGN</sequence>
<dbReference type="Proteomes" id="UP001476798">
    <property type="component" value="Unassembled WGS sequence"/>
</dbReference>
<dbReference type="InterPro" id="IPR013783">
    <property type="entry name" value="Ig-like_fold"/>
</dbReference>
<comment type="caution">
    <text evidence="1">The sequence shown here is derived from an EMBL/GenBank/DDBJ whole genome shotgun (WGS) entry which is preliminary data.</text>
</comment>
<evidence type="ECO:0000313" key="1">
    <source>
        <dbReference type="EMBL" id="MEQ2165496.1"/>
    </source>
</evidence>
<dbReference type="EMBL" id="JAHRIO010021409">
    <property type="protein sequence ID" value="MEQ2165496.1"/>
    <property type="molecule type" value="Genomic_DNA"/>
</dbReference>
<protein>
    <recommendedName>
        <fullName evidence="3">Ig-like domain-containing protein</fullName>
    </recommendedName>
</protein>
<organism evidence="1 2">
    <name type="scientific">Goodea atripinnis</name>
    <dbReference type="NCBI Taxonomy" id="208336"/>
    <lineage>
        <taxon>Eukaryota</taxon>
        <taxon>Metazoa</taxon>
        <taxon>Chordata</taxon>
        <taxon>Craniata</taxon>
        <taxon>Vertebrata</taxon>
        <taxon>Euteleostomi</taxon>
        <taxon>Actinopterygii</taxon>
        <taxon>Neopterygii</taxon>
        <taxon>Teleostei</taxon>
        <taxon>Neoteleostei</taxon>
        <taxon>Acanthomorphata</taxon>
        <taxon>Ovalentaria</taxon>
        <taxon>Atherinomorphae</taxon>
        <taxon>Cyprinodontiformes</taxon>
        <taxon>Goodeidae</taxon>
        <taxon>Goodea</taxon>
    </lineage>
</organism>